<dbReference type="Pfam" id="PF02397">
    <property type="entry name" value="Bac_transf"/>
    <property type="match status" value="1"/>
</dbReference>
<comment type="similarity">
    <text evidence="1">Belongs to the bacterial sugar transferase family.</text>
</comment>
<keyword evidence="5" id="KW-1185">Reference proteome</keyword>
<proteinExistence type="inferred from homology"/>
<organism evidence="4 5">
    <name type="scientific">Lutibacter agarilyticus</name>
    <dbReference type="NCBI Taxonomy" id="1109740"/>
    <lineage>
        <taxon>Bacteria</taxon>
        <taxon>Pseudomonadati</taxon>
        <taxon>Bacteroidota</taxon>
        <taxon>Flavobacteriia</taxon>
        <taxon>Flavobacteriales</taxon>
        <taxon>Flavobacteriaceae</taxon>
        <taxon>Lutibacter</taxon>
    </lineage>
</organism>
<evidence type="ECO:0000313" key="4">
    <source>
        <dbReference type="EMBL" id="SNR74531.1"/>
    </source>
</evidence>
<gene>
    <name evidence="4" type="ORF">SAMN06265371_1114</name>
</gene>
<dbReference type="AlphaFoldDB" id="A0A238YUY5"/>
<keyword evidence="2" id="KW-0812">Transmembrane</keyword>
<keyword evidence="2" id="KW-1133">Transmembrane helix</keyword>
<feature type="transmembrane region" description="Helical" evidence="2">
    <location>
        <begin position="7"/>
        <end position="28"/>
    </location>
</feature>
<dbReference type="PANTHER" id="PTHR30576:SF20">
    <property type="entry name" value="QUINOVOSAMINEPHOSPHOTRANSFERAE-RELATED"/>
    <property type="match status" value="1"/>
</dbReference>
<dbReference type="Proteomes" id="UP000198384">
    <property type="component" value="Unassembled WGS sequence"/>
</dbReference>
<reference evidence="4 5" key="1">
    <citation type="submission" date="2017-06" db="EMBL/GenBank/DDBJ databases">
        <authorList>
            <person name="Kim H.J."/>
            <person name="Triplett B.A."/>
        </authorList>
    </citation>
    <scope>NUCLEOTIDE SEQUENCE [LARGE SCALE GENOMIC DNA]</scope>
    <source>
        <strain evidence="4 5">DSM 29150</strain>
    </source>
</reference>
<sequence length="195" mass="22505">MKRTFDVLLAFFGLIVIAPLLLVIGILIKLTSKGPVFYRQVRVGKNNKDFKIFKFRTMRVDADKLGLLTIGGNDPRVTKIGYYLRKYKLDELSQLINVLIGDMSFVGPRPEVRKYVDLYNKEQLKVLVVKPGITDLASIEFRNENEILSSQENPNSYYINVIMPKKLQINLDYLKQRTLMKDIGVIFKTFLVIIN</sequence>
<keyword evidence="2" id="KW-0472">Membrane</keyword>
<evidence type="ECO:0000256" key="2">
    <source>
        <dbReference type="SAM" id="Phobius"/>
    </source>
</evidence>
<dbReference type="InterPro" id="IPR003362">
    <property type="entry name" value="Bact_transf"/>
</dbReference>
<protein>
    <submittedName>
        <fullName evidence="4">Sugar transferase involved in LPS biosynthesis (Colanic, teichoic acid)</fullName>
    </submittedName>
</protein>
<accession>A0A238YUY5</accession>
<dbReference type="OrthoDB" id="9808602at2"/>
<dbReference type="GO" id="GO:0016780">
    <property type="term" value="F:phosphotransferase activity, for other substituted phosphate groups"/>
    <property type="evidence" value="ECO:0007669"/>
    <property type="project" value="TreeGrafter"/>
</dbReference>
<evidence type="ECO:0000259" key="3">
    <source>
        <dbReference type="Pfam" id="PF02397"/>
    </source>
</evidence>
<name>A0A238YUY5_9FLAO</name>
<dbReference type="PANTHER" id="PTHR30576">
    <property type="entry name" value="COLANIC BIOSYNTHESIS UDP-GLUCOSE LIPID CARRIER TRANSFERASE"/>
    <property type="match status" value="1"/>
</dbReference>
<evidence type="ECO:0000256" key="1">
    <source>
        <dbReference type="ARBA" id="ARBA00006464"/>
    </source>
</evidence>
<feature type="domain" description="Bacterial sugar transferase" evidence="3">
    <location>
        <begin position="2"/>
        <end position="194"/>
    </location>
</feature>
<evidence type="ECO:0000313" key="5">
    <source>
        <dbReference type="Proteomes" id="UP000198384"/>
    </source>
</evidence>
<keyword evidence="4" id="KW-0808">Transferase</keyword>
<dbReference type="RefSeq" id="WP_089382721.1">
    <property type="nucleotide sequence ID" value="NZ_FZNT01000011.1"/>
</dbReference>
<dbReference type="EMBL" id="FZNT01000011">
    <property type="protein sequence ID" value="SNR74531.1"/>
    <property type="molecule type" value="Genomic_DNA"/>
</dbReference>